<gene>
    <name evidence="2" type="ORF">ACFFV7_31275</name>
</gene>
<keyword evidence="3" id="KW-1185">Reference proteome</keyword>
<protein>
    <recommendedName>
        <fullName evidence="4">Tat pathway signal sequence domain protein</fullName>
    </recommendedName>
</protein>
<evidence type="ECO:0000313" key="2">
    <source>
        <dbReference type="EMBL" id="MFB9205714.1"/>
    </source>
</evidence>
<accession>A0ABV5IME2</accession>
<name>A0ABV5IME2_9ACTN</name>
<dbReference type="InterPro" id="IPR006311">
    <property type="entry name" value="TAT_signal"/>
</dbReference>
<reference evidence="2 3" key="1">
    <citation type="submission" date="2024-09" db="EMBL/GenBank/DDBJ databases">
        <authorList>
            <person name="Sun Q."/>
            <person name="Mori K."/>
        </authorList>
    </citation>
    <scope>NUCLEOTIDE SEQUENCE [LARGE SCALE GENOMIC DNA]</scope>
    <source>
        <strain evidence="2 3">CCM 3426</strain>
    </source>
</reference>
<proteinExistence type="predicted"/>
<dbReference type="PROSITE" id="PS51318">
    <property type="entry name" value="TAT"/>
    <property type="match status" value="1"/>
</dbReference>
<feature type="signal peptide" evidence="1">
    <location>
        <begin position="1"/>
        <end position="31"/>
    </location>
</feature>
<organism evidence="2 3">
    <name type="scientific">Nonomuraea spiralis</name>
    <dbReference type="NCBI Taxonomy" id="46182"/>
    <lineage>
        <taxon>Bacteria</taxon>
        <taxon>Bacillati</taxon>
        <taxon>Actinomycetota</taxon>
        <taxon>Actinomycetes</taxon>
        <taxon>Streptosporangiales</taxon>
        <taxon>Streptosporangiaceae</taxon>
        <taxon>Nonomuraea</taxon>
    </lineage>
</organism>
<dbReference type="EMBL" id="JBHMEI010000030">
    <property type="protein sequence ID" value="MFB9205714.1"/>
    <property type="molecule type" value="Genomic_DNA"/>
</dbReference>
<evidence type="ECO:0008006" key="4">
    <source>
        <dbReference type="Google" id="ProtNLM"/>
    </source>
</evidence>
<comment type="caution">
    <text evidence="2">The sequence shown here is derived from an EMBL/GenBank/DDBJ whole genome shotgun (WGS) entry which is preliminary data.</text>
</comment>
<evidence type="ECO:0000256" key="1">
    <source>
        <dbReference type="SAM" id="SignalP"/>
    </source>
</evidence>
<keyword evidence="1" id="KW-0732">Signal</keyword>
<dbReference type="Proteomes" id="UP001589647">
    <property type="component" value="Unassembled WGS sequence"/>
</dbReference>
<feature type="chain" id="PRO_5045218505" description="Tat pathway signal sequence domain protein" evidence="1">
    <location>
        <begin position="32"/>
        <end position="225"/>
    </location>
</feature>
<evidence type="ECO:0000313" key="3">
    <source>
        <dbReference type="Proteomes" id="UP001589647"/>
    </source>
</evidence>
<dbReference type="RefSeq" id="WP_189649505.1">
    <property type="nucleotide sequence ID" value="NZ_BMRC01000010.1"/>
</dbReference>
<sequence length="225" mass="23484">MSRRLVLGGGAALAATATLTLGLTTAAPASARTTAPTSASASARTAAQAPAGTAGKLFRAWLAGDRAAAARVATPAAVNTIFSYAFRAPDRFDGCSGNVCRYVHTSVRVPGGLNGIAMTVTGSKVTKVYLSRHVERPAAAATHLFAAWKRGDRYAGLEVGAEAAVRTLFRVRYDPRGVTHHFQGCSKEPKGYACAWSYDGGAMIMHVRGSKATGYDVRSVTYLAD</sequence>